<sequence length="30" mass="2988">MRNVVFTVAAPSATGPAPSAIPVLVSPFSC</sequence>
<reference evidence="1 2" key="1">
    <citation type="journal article" date="2018" name="Front. Plant Sci.">
        <title>Red Clover (Trifolium pratense) and Zigzag Clover (T. medium) - A Picture of Genomic Similarities and Differences.</title>
        <authorList>
            <person name="Dluhosova J."/>
            <person name="Istvanek J."/>
            <person name="Nedelnik J."/>
            <person name="Repkova J."/>
        </authorList>
    </citation>
    <scope>NUCLEOTIDE SEQUENCE [LARGE SCALE GENOMIC DNA]</scope>
    <source>
        <strain evidence="2">cv. 10/8</strain>
        <tissue evidence="1">Leaf</tissue>
    </source>
</reference>
<dbReference type="Proteomes" id="UP000265520">
    <property type="component" value="Unassembled WGS sequence"/>
</dbReference>
<feature type="non-terminal residue" evidence="1">
    <location>
        <position position="30"/>
    </location>
</feature>
<dbReference type="EMBL" id="LXQA010459543">
    <property type="protein sequence ID" value="MCI53193.1"/>
    <property type="molecule type" value="Genomic_DNA"/>
</dbReference>
<dbReference type="AlphaFoldDB" id="A0A392SWJ9"/>
<organism evidence="1 2">
    <name type="scientific">Trifolium medium</name>
    <dbReference type="NCBI Taxonomy" id="97028"/>
    <lineage>
        <taxon>Eukaryota</taxon>
        <taxon>Viridiplantae</taxon>
        <taxon>Streptophyta</taxon>
        <taxon>Embryophyta</taxon>
        <taxon>Tracheophyta</taxon>
        <taxon>Spermatophyta</taxon>
        <taxon>Magnoliopsida</taxon>
        <taxon>eudicotyledons</taxon>
        <taxon>Gunneridae</taxon>
        <taxon>Pentapetalae</taxon>
        <taxon>rosids</taxon>
        <taxon>fabids</taxon>
        <taxon>Fabales</taxon>
        <taxon>Fabaceae</taxon>
        <taxon>Papilionoideae</taxon>
        <taxon>50 kb inversion clade</taxon>
        <taxon>NPAAA clade</taxon>
        <taxon>Hologalegina</taxon>
        <taxon>IRL clade</taxon>
        <taxon>Trifolieae</taxon>
        <taxon>Trifolium</taxon>
    </lineage>
</organism>
<evidence type="ECO:0000313" key="1">
    <source>
        <dbReference type="EMBL" id="MCI53193.1"/>
    </source>
</evidence>
<name>A0A392SWJ9_9FABA</name>
<evidence type="ECO:0000313" key="2">
    <source>
        <dbReference type="Proteomes" id="UP000265520"/>
    </source>
</evidence>
<comment type="caution">
    <text evidence="1">The sequence shown here is derived from an EMBL/GenBank/DDBJ whole genome shotgun (WGS) entry which is preliminary data.</text>
</comment>
<proteinExistence type="predicted"/>
<protein>
    <submittedName>
        <fullName evidence="1">Uncharacterized protein</fullName>
    </submittedName>
</protein>
<accession>A0A392SWJ9</accession>
<keyword evidence="2" id="KW-1185">Reference proteome</keyword>